<comment type="caution">
    <text evidence="2">The sequence shown here is derived from an EMBL/GenBank/DDBJ whole genome shotgun (WGS) entry which is preliminary data.</text>
</comment>
<dbReference type="EMBL" id="JAANXD010000011">
    <property type="protein sequence ID" value="MBS1257157.1"/>
    <property type="molecule type" value="Genomic_DNA"/>
</dbReference>
<proteinExistence type="predicted"/>
<evidence type="ECO:0000313" key="2">
    <source>
        <dbReference type="EMBL" id="MBS1257157.1"/>
    </source>
</evidence>
<accession>A0A941VYJ3</accession>
<keyword evidence="1" id="KW-0472">Membrane</keyword>
<reference evidence="2" key="1">
    <citation type="journal article" date="2021" name="ISME J.">
        <title>Fine-scale metabolic discontinuity in a stratified prokaryote microbiome of a Red Sea deep halocline.</title>
        <authorList>
            <person name="Michoud G."/>
            <person name="Ngugi D.K."/>
            <person name="Barozzi A."/>
            <person name="Merlino G."/>
            <person name="Calleja M.L."/>
            <person name="Delgado-Huertas A."/>
            <person name="Moran X.A.G."/>
            <person name="Daffonchio D."/>
        </authorList>
    </citation>
    <scope>NUCLEOTIDE SEQUENCE</scope>
    <source>
        <strain evidence="2">SuakinDeep_MAG55_1</strain>
    </source>
</reference>
<feature type="transmembrane region" description="Helical" evidence="1">
    <location>
        <begin position="66"/>
        <end position="86"/>
    </location>
</feature>
<dbReference type="AlphaFoldDB" id="A0A941VYJ3"/>
<gene>
    <name evidence="2" type="ORF">MAG551_00193</name>
</gene>
<keyword evidence="1" id="KW-0812">Transmembrane</keyword>
<keyword evidence="1" id="KW-1133">Transmembrane helix</keyword>
<organism evidence="2 3">
    <name type="scientific">Candidatus Scalindua arabica</name>
    <dbReference type="NCBI Taxonomy" id="1127984"/>
    <lineage>
        <taxon>Bacteria</taxon>
        <taxon>Pseudomonadati</taxon>
        <taxon>Planctomycetota</taxon>
        <taxon>Candidatus Brocadiia</taxon>
        <taxon>Candidatus Brocadiales</taxon>
        <taxon>Candidatus Scalinduaceae</taxon>
        <taxon>Candidatus Scalindua</taxon>
    </lineage>
</organism>
<sequence>MHINTINLMDILEDKFEKDQAKIIAKAIDEAIGESVQQQATVLATKEDIANLKVELTNIKSELIKWMFIFWLGQIGVLTGIIFAMLKIKG</sequence>
<dbReference type="Proteomes" id="UP000722750">
    <property type="component" value="Unassembled WGS sequence"/>
</dbReference>
<evidence type="ECO:0008006" key="4">
    <source>
        <dbReference type="Google" id="ProtNLM"/>
    </source>
</evidence>
<evidence type="ECO:0000313" key="3">
    <source>
        <dbReference type="Proteomes" id="UP000722750"/>
    </source>
</evidence>
<name>A0A941VYJ3_9BACT</name>
<evidence type="ECO:0000256" key="1">
    <source>
        <dbReference type="SAM" id="Phobius"/>
    </source>
</evidence>
<protein>
    <recommendedName>
        <fullName evidence="4">DUF1640 domain-containing protein</fullName>
    </recommendedName>
</protein>